<dbReference type="Proteomes" id="UP000195696">
    <property type="component" value="Unassembled WGS sequence"/>
</dbReference>
<organism evidence="2 3">
    <name type="scientific">Bacillus mycoides</name>
    <dbReference type="NCBI Taxonomy" id="1405"/>
    <lineage>
        <taxon>Bacteria</taxon>
        <taxon>Bacillati</taxon>
        <taxon>Bacillota</taxon>
        <taxon>Bacilli</taxon>
        <taxon>Bacillales</taxon>
        <taxon>Bacillaceae</taxon>
        <taxon>Bacillus</taxon>
        <taxon>Bacillus cereus group</taxon>
    </lineage>
</organism>
<evidence type="ECO:0000256" key="1">
    <source>
        <dbReference type="SAM" id="Phobius"/>
    </source>
</evidence>
<sequence length="62" mass="7135">MQKEYGSLFEVIGIALRSKEVLLFSSLSLVIFLTATYFYNSKFPNHKYPEFLGVLKYIAPIV</sequence>
<protein>
    <submittedName>
        <fullName evidence="2">Uncharacterized protein</fullName>
    </submittedName>
</protein>
<evidence type="ECO:0000313" key="2">
    <source>
        <dbReference type="EMBL" id="SCB70702.1"/>
    </source>
</evidence>
<evidence type="ECO:0000313" key="3">
    <source>
        <dbReference type="Proteomes" id="UP000195696"/>
    </source>
</evidence>
<keyword evidence="1" id="KW-0472">Membrane</keyword>
<accession>A0A1G4EXF1</accession>
<gene>
    <name evidence="2" type="ORF">BWGO95_04880</name>
</gene>
<feature type="transmembrane region" description="Helical" evidence="1">
    <location>
        <begin position="21"/>
        <end position="39"/>
    </location>
</feature>
<keyword evidence="1" id="KW-0812">Transmembrane</keyword>
<name>A0A1G4EXF1_BACMY</name>
<keyword evidence="1" id="KW-1133">Transmembrane helix</keyword>
<dbReference type="AlphaFoldDB" id="A0A1G4EXF1"/>
<reference evidence="2 3" key="1">
    <citation type="submission" date="2016-08" db="EMBL/GenBank/DDBJ databases">
        <authorList>
            <person name="Seilhamer J.J."/>
        </authorList>
    </citation>
    <scope>NUCLEOTIDE SEQUENCE [LARGE SCALE GENOMIC DNA]</scope>
    <source>
        <strain evidence="2 3">SDA_GO95</strain>
    </source>
</reference>
<proteinExistence type="predicted"/>
<dbReference type="EMBL" id="FMAK01000054">
    <property type="protein sequence ID" value="SCB70702.1"/>
    <property type="molecule type" value="Genomic_DNA"/>
</dbReference>
<dbReference type="RefSeq" id="WP_016106409.1">
    <property type="nucleotide sequence ID" value="NZ_FMAK01000054.1"/>
</dbReference>